<dbReference type="Pfam" id="PF06477">
    <property type="entry name" value="DUF1091"/>
    <property type="match status" value="4"/>
</dbReference>
<gene>
    <name evidence="1" type="ORF">Bhyg_05830</name>
</gene>
<evidence type="ECO:0000313" key="2">
    <source>
        <dbReference type="Proteomes" id="UP001151699"/>
    </source>
</evidence>
<comment type="caution">
    <text evidence="1">The sequence shown here is derived from an EMBL/GenBank/DDBJ whole genome shotgun (WGS) entry which is preliminary data.</text>
</comment>
<dbReference type="AlphaFoldDB" id="A0A9Q0MZG7"/>
<evidence type="ECO:0000313" key="1">
    <source>
        <dbReference type="EMBL" id="KAJ6640897.1"/>
    </source>
</evidence>
<reference evidence="1" key="1">
    <citation type="submission" date="2022-07" db="EMBL/GenBank/DDBJ databases">
        <authorList>
            <person name="Trinca V."/>
            <person name="Uliana J.V.C."/>
            <person name="Torres T.T."/>
            <person name="Ward R.J."/>
            <person name="Monesi N."/>
        </authorList>
    </citation>
    <scope>NUCLEOTIDE SEQUENCE</scope>
    <source>
        <strain evidence="1">HSMRA1968</strain>
        <tissue evidence="1">Whole embryos</tissue>
    </source>
</reference>
<feature type="non-terminal residue" evidence="1">
    <location>
        <position position="1"/>
    </location>
</feature>
<keyword evidence="2" id="KW-1185">Reference proteome</keyword>
<dbReference type="PANTHER" id="PTHR20898">
    <property type="entry name" value="DAEDALUS ON 3-RELATED-RELATED"/>
    <property type="match status" value="1"/>
</dbReference>
<name>A0A9Q0MZG7_9DIPT</name>
<sequence length="376" mass="44467">MPEILFHIEFYLDSGSGKYEMELLNKTISLCRLFHEPRYELLFQIVYKQILLYSNFPTKCPIPKRPYEVRFSNTSSYSIDINNSFSSTLDADGSLDAEWIVSKNMPEMLYHIELYLDSGSGKYEMELLNKTINLCRLFREPRYEPLFQIIYKMILQYSNYPTKCPIPKRPYEVRFSNSSSYSIDINNSFSSTLNADGSLDTEWILTKNMPEMLFHIELYLDSGSGKYEMELLNKTINLCRLLREPRYEPLFQIVYKMILQYSNYPTKCPIPKRPYEVKILNISCYSIDENYRLNATTYADGSFDVDWIVLKTLPELFMHVELYMDSGSGKYEMELFNKTFNFCRFAREPRYEPLIQIIYKMVLLHSNYPTKCPVAK</sequence>
<proteinExistence type="predicted"/>
<organism evidence="1 2">
    <name type="scientific">Pseudolycoriella hygida</name>
    <dbReference type="NCBI Taxonomy" id="35572"/>
    <lineage>
        <taxon>Eukaryota</taxon>
        <taxon>Metazoa</taxon>
        <taxon>Ecdysozoa</taxon>
        <taxon>Arthropoda</taxon>
        <taxon>Hexapoda</taxon>
        <taxon>Insecta</taxon>
        <taxon>Pterygota</taxon>
        <taxon>Neoptera</taxon>
        <taxon>Endopterygota</taxon>
        <taxon>Diptera</taxon>
        <taxon>Nematocera</taxon>
        <taxon>Sciaroidea</taxon>
        <taxon>Sciaridae</taxon>
        <taxon>Pseudolycoriella</taxon>
    </lineage>
</organism>
<dbReference type="EMBL" id="WJQU01000002">
    <property type="protein sequence ID" value="KAJ6640897.1"/>
    <property type="molecule type" value="Genomic_DNA"/>
</dbReference>
<dbReference type="InterPro" id="IPR010512">
    <property type="entry name" value="DUF1091"/>
</dbReference>
<accession>A0A9Q0MZG7</accession>
<dbReference type="SMART" id="SM00697">
    <property type="entry name" value="DM8"/>
    <property type="match status" value="3"/>
</dbReference>
<dbReference type="PANTHER" id="PTHR20898:SF1">
    <property type="entry name" value="MD-2-RELATED LIPID-RECOGNITION DOMAIN-CONTAINING PROTEIN"/>
    <property type="match status" value="1"/>
</dbReference>
<protein>
    <submittedName>
        <fullName evidence="1">Uncharacterized protein</fullName>
    </submittedName>
</protein>
<dbReference type="OrthoDB" id="8040949at2759"/>
<dbReference type="Proteomes" id="UP001151699">
    <property type="component" value="Chromosome B"/>
</dbReference>